<keyword evidence="4" id="KW-1185">Reference proteome</keyword>
<dbReference type="AlphaFoldDB" id="A0A9J6C8R6"/>
<dbReference type="PROSITE" id="PS50076">
    <property type="entry name" value="DNAJ_2"/>
    <property type="match status" value="1"/>
</dbReference>
<dbReference type="SUPFAM" id="SSF46565">
    <property type="entry name" value="Chaperone J-domain"/>
    <property type="match status" value="1"/>
</dbReference>
<evidence type="ECO:0000256" key="1">
    <source>
        <dbReference type="ARBA" id="ARBA00023186"/>
    </source>
</evidence>
<dbReference type="InterPro" id="IPR002939">
    <property type="entry name" value="DnaJ_C"/>
</dbReference>
<dbReference type="Pfam" id="PF00226">
    <property type="entry name" value="DnaJ"/>
    <property type="match status" value="1"/>
</dbReference>
<dbReference type="CDD" id="cd06257">
    <property type="entry name" value="DnaJ"/>
    <property type="match status" value="1"/>
</dbReference>
<reference evidence="3" key="1">
    <citation type="submission" date="2021-03" db="EMBL/GenBank/DDBJ databases">
        <title>Chromosome level genome of the anhydrobiotic midge Polypedilum vanderplanki.</title>
        <authorList>
            <person name="Yoshida Y."/>
            <person name="Kikawada T."/>
            <person name="Gusev O."/>
        </authorList>
    </citation>
    <scope>NUCLEOTIDE SEQUENCE</scope>
    <source>
        <strain evidence="3">NIAS01</strain>
        <tissue evidence="3">Whole body or cell culture</tissue>
    </source>
</reference>
<dbReference type="PRINTS" id="PR00625">
    <property type="entry name" value="JDOMAIN"/>
</dbReference>
<accession>A0A9J6C8R6</accession>
<dbReference type="InterPro" id="IPR036869">
    <property type="entry name" value="J_dom_sf"/>
</dbReference>
<dbReference type="InterPro" id="IPR051339">
    <property type="entry name" value="DnaJ_subfamily_B"/>
</dbReference>
<dbReference type="GO" id="GO:0051087">
    <property type="term" value="F:protein-folding chaperone binding"/>
    <property type="evidence" value="ECO:0007669"/>
    <property type="project" value="TreeGrafter"/>
</dbReference>
<dbReference type="Proteomes" id="UP001107558">
    <property type="component" value="Chromosome 2"/>
</dbReference>
<dbReference type="PANTHER" id="PTHR24078">
    <property type="entry name" value="DNAJ HOMOLOG SUBFAMILY C MEMBER"/>
    <property type="match status" value="1"/>
</dbReference>
<dbReference type="GO" id="GO:0051082">
    <property type="term" value="F:unfolded protein binding"/>
    <property type="evidence" value="ECO:0007669"/>
    <property type="project" value="InterPro"/>
</dbReference>
<dbReference type="InterPro" id="IPR001623">
    <property type="entry name" value="DnaJ_domain"/>
</dbReference>
<dbReference type="GO" id="GO:0006457">
    <property type="term" value="P:protein folding"/>
    <property type="evidence" value="ECO:0007669"/>
    <property type="project" value="InterPro"/>
</dbReference>
<dbReference type="FunFam" id="2.60.260.20:FF:000006">
    <property type="entry name" value="DnaJ subfamily B member 13"/>
    <property type="match status" value="1"/>
</dbReference>
<dbReference type="OrthoDB" id="550424at2759"/>
<gene>
    <name evidence="3" type="ORF">PVAND_008100</name>
</gene>
<feature type="domain" description="J" evidence="2">
    <location>
        <begin position="4"/>
        <end position="86"/>
    </location>
</feature>
<dbReference type="EMBL" id="JADBJN010000002">
    <property type="protein sequence ID" value="KAG5678426.1"/>
    <property type="molecule type" value="Genomic_DNA"/>
</dbReference>
<sequence length="350" mass="40952">MGLDYYAILNVKRDASIFEIKMAYRKLALLLHPLRKQYQQHPNPMPEGTFDLPLPKLNDDICWEFINEAYDVLSNELWRQIFDLYGEEGLKRGVAAPNGFIPPYTYHKDAMRTYFEFFGSYSPYSDLIDAATNPPPLYKVIQQGIGVIHQDPEIIHKLHVTLEEVYNGTIKKYNFTRKEFTDEWKMTTVDREIELVIPIKAGCIEGTRFVFNEYGDQSLTRKAADIVFIACENKHDIYRRDGNNLHMKYSISLKEALSGFIASFKTLDDRKIDLYITDVVHCNFEKHLENEGLPDISNQNLRGDLIIHFDIKFPLYIPKTLREKLKEIFDEIEDYEKENECSKMCLQDCD</sequence>
<dbReference type="Gene3D" id="2.60.260.20">
    <property type="entry name" value="Urease metallochaperone UreE, N-terminal domain"/>
    <property type="match status" value="2"/>
</dbReference>
<protein>
    <recommendedName>
        <fullName evidence="2">J domain-containing protein</fullName>
    </recommendedName>
</protein>
<dbReference type="Gene3D" id="1.10.287.110">
    <property type="entry name" value="DnaJ domain"/>
    <property type="match status" value="1"/>
</dbReference>
<dbReference type="PANTHER" id="PTHR24078:SF519">
    <property type="entry name" value="DNAJ HOMOLOG SUBFAMILY B MEMBER 13"/>
    <property type="match status" value="1"/>
</dbReference>
<dbReference type="SMART" id="SM00271">
    <property type="entry name" value="DnaJ"/>
    <property type="match status" value="1"/>
</dbReference>
<organism evidence="3 4">
    <name type="scientific">Polypedilum vanderplanki</name>
    <name type="common">Sleeping chironomid midge</name>
    <dbReference type="NCBI Taxonomy" id="319348"/>
    <lineage>
        <taxon>Eukaryota</taxon>
        <taxon>Metazoa</taxon>
        <taxon>Ecdysozoa</taxon>
        <taxon>Arthropoda</taxon>
        <taxon>Hexapoda</taxon>
        <taxon>Insecta</taxon>
        <taxon>Pterygota</taxon>
        <taxon>Neoptera</taxon>
        <taxon>Endopterygota</taxon>
        <taxon>Diptera</taxon>
        <taxon>Nematocera</taxon>
        <taxon>Chironomoidea</taxon>
        <taxon>Chironomidae</taxon>
        <taxon>Chironominae</taxon>
        <taxon>Polypedilum</taxon>
        <taxon>Polypedilum</taxon>
    </lineage>
</organism>
<evidence type="ECO:0000313" key="3">
    <source>
        <dbReference type="EMBL" id="KAG5678426.1"/>
    </source>
</evidence>
<proteinExistence type="predicted"/>
<dbReference type="CDD" id="cd10747">
    <property type="entry name" value="DnaJ_C"/>
    <property type="match status" value="1"/>
</dbReference>
<keyword evidence="1" id="KW-0143">Chaperone</keyword>
<dbReference type="InterPro" id="IPR008971">
    <property type="entry name" value="HSP40/DnaJ_pept-bd"/>
</dbReference>
<evidence type="ECO:0000313" key="4">
    <source>
        <dbReference type="Proteomes" id="UP001107558"/>
    </source>
</evidence>
<dbReference type="Pfam" id="PF01556">
    <property type="entry name" value="DnaJ_C"/>
    <property type="match status" value="1"/>
</dbReference>
<dbReference type="GO" id="GO:0005829">
    <property type="term" value="C:cytosol"/>
    <property type="evidence" value="ECO:0007669"/>
    <property type="project" value="TreeGrafter"/>
</dbReference>
<dbReference type="SUPFAM" id="SSF49493">
    <property type="entry name" value="HSP40/DnaJ peptide-binding domain"/>
    <property type="match status" value="2"/>
</dbReference>
<name>A0A9J6C8R6_POLVA</name>
<comment type="caution">
    <text evidence="3">The sequence shown here is derived from an EMBL/GenBank/DDBJ whole genome shotgun (WGS) entry which is preliminary data.</text>
</comment>
<evidence type="ECO:0000259" key="2">
    <source>
        <dbReference type="PROSITE" id="PS50076"/>
    </source>
</evidence>